<proteinExistence type="predicted"/>
<evidence type="ECO:0000313" key="2">
    <source>
        <dbReference type="Proteomes" id="UP000263517"/>
    </source>
</evidence>
<dbReference type="EMBL" id="DNAN01000050">
    <property type="protein sequence ID" value="HAW74372.1"/>
    <property type="molecule type" value="Genomic_DNA"/>
</dbReference>
<dbReference type="InterPro" id="IPR013399">
    <property type="entry name" value="CRISPR-assoc_prot_Csy3"/>
</dbReference>
<protein>
    <submittedName>
        <fullName evidence="1">Type I-F CRISPR-associated protein Csy3</fullName>
    </submittedName>
</protein>
<dbReference type="Proteomes" id="UP000263517">
    <property type="component" value="Unassembled WGS sequence"/>
</dbReference>
<dbReference type="AlphaFoldDB" id="A0A350NZA5"/>
<sequence length="328" mass="36207">MAELKLKTPSVLAFEAKLIPSDALMFAGNWGEEKWDPIQVGEKAVRGTISNRQETAMANDPLKLDAEVSKANLQTVDIAALNHKTDTLKVVFTLRVLSGLSTPSTCNSPDYQTALAEKISSYQKAVGFMELAERYAFNIASGRFLWRNRVGAQQIKIVVTVAGKMTEFDTQDYSLHTFSTDEKITQLANHIAKGLTEDYCLLKVEAYAQLGEGQSVYPSQELVMGGAKGDKSKFLYQLDGQAAMHSQKIGNALRTIDTWHPAADDVGPIAVEPYGSVTNRGAAYRQPKEKTDFYNLLDGWMLKGKEPSVEQQHYIMAMLIRGGVFGKK</sequence>
<accession>A0A350NZA5</accession>
<evidence type="ECO:0000313" key="1">
    <source>
        <dbReference type="EMBL" id="HAW74372.1"/>
    </source>
</evidence>
<name>A0A350NZA5_9ALTE</name>
<reference evidence="1 2" key="1">
    <citation type="journal article" date="2018" name="Nat. Biotechnol.">
        <title>A standardized bacterial taxonomy based on genome phylogeny substantially revises the tree of life.</title>
        <authorList>
            <person name="Parks D.H."/>
            <person name="Chuvochina M."/>
            <person name="Waite D.W."/>
            <person name="Rinke C."/>
            <person name="Skarshewski A."/>
            <person name="Chaumeil P.A."/>
            <person name="Hugenholtz P."/>
        </authorList>
    </citation>
    <scope>NUCLEOTIDE SEQUENCE [LARGE SCALE GENOMIC DNA]</scope>
    <source>
        <strain evidence="1">UBA11978</strain>
    </source>
</reference>
<dbReference type="NCBIfam" id="TIGR02566">
    <property type="entry name" value="cas_Csy3"/>
    <property type="match status" value="1"/>
</dbReference>
<organism evidence="1 2">
    <name type="scientific">Alteromonas australica</name>
    <dbReference type="NCBI Taxonomy" id="589873"/>
    <lineage>
        <taxon>Bacteria</taxon>
        <taxon>Pseudomonadati</taxon>
        <taxon>Pseudomonadota</taxon>
        <taxon>Gammaproteobacteria</taxon>
        <taxon>Alteromonadales</taxon>
        <taxon>Alteromonadaceae</taxon>
        <taxon>Alteromonas/Salinimonas group</taxon>
        <taxon>Alteromonas</taxon>
    </lineage>
</organism>
<dbReference type="RefSeq" id="WP_272963519.1">
    <property type="nucleotide sequence ID" value="NZ_CAJXAX010000045.1"/>
</dbReference>
<gene>
    <name evidence="1" type="primary">csy3</name>
    <name evidence="1" type="ORF">DCW74_01385</name>
</gene>
<dbReference type="Pfam" id="PF09615">
    <property type="entry name" value="Cas_Csy3"/>
    <property type="match status" value="1"/>
</dbReference>
<dbReference type="CDD" id="cd09737">
    <property type="entry name" value="Csy3_I-F"/>
    <property type="match status" value="1"/>
</dbReference>
<comment type="caution">
    <text evidence="1">The sequence shown here is derived from an EMBL/GenBank/DDBJ whole genome shotgun (WGS) entry which is preliminary data.</text>
</comment>